<evidence type="ECO:0000256" key="2">
    <source>
        <dbReference type="ARBA" id="ARBA00022448"/>
    </source>
</evidence>
<keyword evidence="16" id="KW-1185">Reference proteome</keyword>
<evidence type="ECO:0000256" key="11">
    <source>
        <dbReference type="ARBA" id="ARBA00025198"/>
    </source>
</evidence>
<dbReference type="Proteomes" id="UP000674938">
    <property type="component" value="Unassembled WGS sequence"/>
</dbReference>
<evidence type="ECO:0000256" key="12">
    <source>
        <dbReference type="ARBA" id="ARBA00037847"/>
    </source>
</evidence>
<feature type="transmembrane region" description="Helical" evidence="13">
    <location>
        <begin position="12"/>
        <end position="32"/>
    </location>
</feature>
<evidence type="ECO:0000313" key="16">
    <source>
        <dbReference type="Proteomes" id="UP000674938"/>
    </source>
</evidence>
<dbReference type="AlphaFoldDB" id="A0A940PDR5"/>
<keyword evidence="9 13" id="KW-0472">Membrane</keyword>
<dbReference type="GO" id="GO:0012505">
    <property type="term" value="C:endomembrane system"/>
    <property type="evidence" value="ECO:0007669"/>
    <property type="project" value="UniProtKB-SubCell"/>
</dbReference>
<dbReference type="EMBL" id="JAEEGA010000023">
    <property type="protein sequence ID" value="MBP1044176.1"/>
    <property type="molecule type" value="Genomic_DNA"/>
</dbReference>
<dbReference type="GO" id="GO:0045259">
    <property type="term" value="C:proton-transporting ATP synthase complex"/>
    <property type="evidence" value="ECO:0007669"/>
    <property type="project" value="UniProtKB-KW"/>
</dbReference>
<dbReference type="NCBIfam" id="TIGR01144">
    <property type="entry name" value="ATP_synt_b"/>
    <property type="match status" value="1"/>
</dbReference>
<keyword evidence="3 13" id="KW-1003">Cell membrane</keyword>
<keyword evidence="2 13" id="KW-0813">Transport</keyword>
<dbReference type="InterPro" id="IPR002146">
    <property type="entry name" value="ATP_synth_b/b'su_bac/chlpt"/>
</dbReference>
<dbReference type="InterPro" id="IPR005864">
    <property type="entry name" value="ATP_synth_F0_bsu_bac"/>
</dbReference>
<evidence type="ECO:0000256" key="3">
    <source>
        <dbReference type="ARBA" id="ARBA00022475"/>
    </source>
</evidence>
<dbReference type="Gene3D" id="6.10.250.1580">
    <property type="match status" value="1"/>
</dbReference>
<reference evidence="15" key="1">
    <citation type="submission" date="2020-12" db="EMBL/GenBank/DDBJ databases">
        <title>Vagococcus allomyrinae sp. nov. and Enterococcus lavae sp. nov., isolated from the larvae of Allomyrina dichotoma.</title>
        <authorList>
            <person name="Lee S.D."/>
        </authorList>
    </citation>
    <scope>NUCLEOTIDE SEQUENCE</scope>
    <source>
        <strain evidence="15">BWB3-3</strain>
    </source>
</reference>
<evidence type="ECO:0000256" key="9">
    <source>
        <dbReference type="ARBA" id="ARBA00023136"/>
    </source>
</evidence>
<evidence type="ECO:0000256" key="6">
    <source>
        <dbReference type="ARBA" id="ARBA00022781"/>
    </source>
</evidence>
<dbReference type="GO" id="GO:0005886">
    <property type="term" value="C:plasma membrane"/>
    <property type="evidence" value="ECO:0007669"/>
    <property type="project" value="UniProtKB-SubCell"/>
</dbReference>
<evidence type="ECO:0000256" key="1">
    <source>
        <dbReference type="ARBA" id="ARBA00005513"/>
    </source>
</evidence>
<dbReference type="InterPro" id="IPR050059">
    <property type="entry name" value="ATP_synthase_B_chain"/>
</dbReference>
<comment type="function">
    <text evidence="11 13">F(1)F(0) ATP synthase produces ATP from ADP in the presence of a proton or sodium gradient. F-type ATPases consist of two structural domains, F(1) containing the extramembraneous catalytic core and F(0) containing the membrane proton channel, linked together by a central stalk and a peripheral stalk. During catalysis, ATP synthesis in the catalytic domain of F(1) is coupled via a rotary mechanism of the central stalk subunits to proton translocation.</text>
</comment>
<dbReference type="GO" id="GO:0046961">
    <property type="term" value="F:proton-transporting ATPase activity, rotational mechanism"/>
    <property type="evidence" value="ECO:0007669"/>
    <property type="project" value="TreeGrafter"/>
</dbReference>
<evidence type="ECO:0000256" key="10">
    <source>
        <dbReference type="ARBA" id="ARBA00023310"/>
    </source>
</evidence>
<comment type="subunit">
    <text evidence="13">F-type ATPases have 2 components, F(1) - the catalytic core - and F(0) - the membrane proton channel. F(1) has five subunits: alpha(3), beta(3), gamma(1), delta(1), epsilon(1). F(0) has three main subunits: a(1), b(2) and c(10-14). The alpha and beta chains form an alternating ring which encloses part of the gamma chain. F(1) is attached to F(0) by a central stalk formed by the gamma and epsilon chains, while a peripheral stalk is formed by the delta and b chains.</text>
</comment>
<evidence type="ECO:0000256" key="4">
    <source>
        <dbReference type="ARBA" id="ARBA00022547"/>
    </source>
</evidence>
<dbReference type="CDD" id="cd06503">
    <property type="entry name" value="ATP-synt_Fo_b"/>
    <property type="match status" value="1"/>
</dbReference>
<dbReference type="SUPFAM" id="SSF81573">
    <property type="entry name" value="F1F0 ATP synthase subunit B, membrane domain"/>
    <property type="match status" value="1"/>
</dbReference>
<dbReference type="Pfam" id="PF00430">
    <property type="entry name" value="ATP-synt_B"/>
    <property type="match status" value="1"/>
</dbReference>
<evidence type="ECO:0000256" key="5">
    <source>
        <dbReference type="ARBA" id="ARBA00022692"/>
    </source>
</evidence>
<proteinExistence type="inferred from homology"/>
<protein>
    <recommendedName>
        <fullName evidence="13">ATP synthase subunit b</fullName>
    </recommendedName>
    <alternativeName>
        <fullName evidence="13">ATP synthase F(0) sector subunit b</fullName>
    </alternativeName>
    <alternativeName>
        <fullName evidence="13">ATPase subunit I</fullName>
    </alternativeName>
    <alternativeName>
        <fullName evidence="13">F-type ATPase subunit b</fullName>
        <shortName evidence="13">F-ATPase subunit b</shortName>
    </alternativeName>
</protein>
<evidence type="ECO:0000256" key="7">
    <source>
        <dbReference type="ARBA" id="ARBA00022989"/>
    </source>
</evidence>
<name>A0A940PDR5_9ENTE</name>
<keyword evidence="5 13" id="KW-0812">Transmembrane</keyword>
<dbReference type="HAMAP" id="MF_01398">
    <property type="entry name" value="ATP_synth_b_bprime"/>
    <property type="match status" value="1"/>
</dbReference>
<dbReference type="RefSeq" id="WP_209532431.1">
    <property type="nucleotide sequence ID" value="NZ_JAEEGA010000023.1"/>
</dbReference>
<evidence type="ECO:0000313" key="15">
    <source>
        <dbReference type="EMBL" id="MBP1044176.1"/>
    </source>
</evidence>
<accession>A0A940PDR5</accession>
<comment type="caution">
    <text evidence="15">The sequence shown here is derived from an EMBL/GenBank/DDBJ whole genome shotgun (WGS) entry which is preliminary data.</text>
</comment>
<dbReference type="InterPro" id="IPR028987">
    <property type="entry name" value="ATP_synth_B-like_membr_sf"/>
</dbReference>
<evidence type="ECO:0000256" key="8">
    <source>
        <dbReference type="ARBA" id="ARBA00023065"/>
    </source>
</evidence>
<dbReference type="PANTHER" id="PTHR33445:SF1">
    <property type="entry name" value="ATP SYNTHASE SUBUNIT B"/>
    <property type="match status" value="1"/>
</dbReference>
<comment type="function">
    <text evidence="13">Component of the F(0) channel, it forms part of the peripheral stalk, linking F(1) to F(0).</text>
</comment>
<keyword evidence="4 13" id="KW-0138">CF(0)</keyword>
<sequence length="173" mass="19242">MINHLVVGSVPSTTLFTMFFVSLSFLCLMLLIKKFAWGPITKMLEDRATKIANDIDGAEQAKLEADTFAKKSETELNQAKAEAAAIIKRAKENAEHSADSIVAAARQEAQNYRDKAHKDIAIEREQLIESARREVADLSIQVAGKILKKELNKETHTELINSYIEGLGLQNED</sequence>
<evidence type="ECO:0000256" key="14">
    <source>
        <dbReference type="RuleBase" id="RU003848"/>
    </source>
</evidence>
<dbReference type="PANTHER" id="PTHR33445">
    <property type="entry name" value="ATP SYNTHASE SUBUNIT B', CHLOROPLASTIC"/>
    <property type="match status" value="1"/>
</dbReference>
<gene>
    <name evidence="13 15" type="primary">atpF</name>
    <name evidence="15" type="ORF">I6N95_24510</name>
</gene>
<keyword evidence="10 13" id="KW-0066">ATP synthesis</keyword>
<keyword evidence="7 13" id="KW-1133">Transmembrane helix</keyword>
<dbReference type="GO" id="GO:0046933">
    <property type="term" value="F:proton-transporting ATP synthase activity, rotational mechanism"/>
    <property type="evidence" value="ECO:0007669"/>
    <property type="project" value="UniProtKB-UniRule"/>
</dbReference>
<organism evidence="15 16">
    <name type="scientific">Vagococcus allomyrinae</name>
    <dbReference type="NCBI Taxonomy" id="2794353"/>
    <lineage>
        <taxon>Bacteria</taxon>
        <taxon>Bacillati</taxon>
        <taxon>Bacillota</taxon>
        <taxon>Bacilli</taxon>
        <taxon>Lactobacillales</taxon>
        <taxon>Enterococcaceae</taxon>
        <taxon>Vagococcus</taxon>
    </lineage>
</organism>
<comment type="subcellular location">
    <subcellularLocation>
        <location evidence="13">Cell membrane</location>
        <topology evidence="13">Single-pass membrane protein</topology>
    </subcellularLocation>
    <subcellularLocation>
        <location evidence="12">Endomembrane system</location>
        <topology evidence="12">Single-pass membrane protein</topology>
    </subcellularLocation>
</comment>
<comment type="similarity">
    <text evidence="1 13 14">Belongs to the ATPase B chain family.</text>
</comment>
<keyword evidence="6 13" id="KW-0375">Hydrogen ion transport</keyword>
<keyword evidence="8 13" id="KW-0406">Ion transport</keyword>
<evidence type="ECO:0000256" key="13">
    <source>
        <dbReference type="HAMAP-Rule" id="MF_01398"/>
    </source>
</evidence>